<name>A0A3M8LH28_9MICO</name>
<evidence type="ECO:0000313" key="3">
    <source>
        <dbReference type="Proteomes" id="UP000279859"/>
    </source>
</evidence>
<organism evidence="2 3">
    <name type="scientific">Cryobacterium tepidiphilum</name>
    <dbReference type="NCBI Taxonomy" id="2486026"/>
    <lineage>
        <taxon>Bacteria</taxon>
        <taxon>Bacillati</taxon>
        <taxon>Actinomycetota</taxon>
        <taxon>Actinomycetes</taxon>
        <taxon>Micrococcales</taxon>
        <taxon>Microbacteriaceae</taxon>
        <taxon>Cryobacterium</taxon>
    </lineage>
</organism>
<comment type="caution">
    <text evidence="2">The sequence shown here is derived from an EMBL/GenBank/DDBJ whole genome shotgun (WGS) entry which is preliminary data.</text>
</comment>
<dbReference type="Proteomes" id="UP000279859">
    <property type="component" value="Unassembled WGS sequence"/>
</dbReference>
<dbReference type="EMBL" id="RDSR01000007">
    <property type="protein sequence ID" value="RNE63788.1"/>
    <property type="molecule type" value="Genomic_DNA"/>
</dbReference>
<dbReference type="AlphaFoldDB" id="A0A3M8LH28"/>
<dbReference type="OrthoDB" id="4793644at2"/>
<keyword evidence="1" id="KW-0472">Membrane</keyword>
<evidence type="ECO:0000256" key="1">
    <source>
        <dbReference type="SAM" id="Phobius"/>
    </source>
</evidence>
<gene>
    <name evidence="2" type="ORF">EEJ31_06040</name>
</gene>
<accession>A0A3M8LH28</accession>
<dbReference type="InterPro" id="IPR025443">
    <property type="entry name" value="DUF4307"/>
</dbReference>
<sequence length="131" mass="14368">MSTGLGERYGRTRTRTRRDRVILWSVGAAFVVVFAAWVVWAGLDGSKASIETRDLGYTVVDDHAVSVAFEVSAPTGTPLSCAVQALNTDFTIVGWKVVDLPPSTDYTRTFSETVRTSGRSESGLIYRCWLT</sequence>
<dbReference type="Pfam" id="PF14155">
    <property type="entry name" value="DUF4307"/>
    <property type="match status" value="1"/>
</dbReference>
<proteinExistence type="predicted"/>
<reference evidence="2 3" key="1">
    <citation type="submission" date="2018-11" db="EMBL/GenBank/DDBJ databases">
        <title>Cryobacterium sp. nov., isolated from rhizosphere soil of lettuce.</title>
        <authorList>
            <person name="Wang Y."/>
        </authorList>
    </citation>
    <scope>NUCLEOTIDE SEQUENCE [LARGE SCALE GENOMIC DNA]</scope>
    <source>
        <strain evidence="2 3">NEAU-85</strain>
    </source>
</reference>
<keyword evidence="1" id="KW-1133">Transmembrane helix</keyword>
<feature type="transmembrane region" description="Helical" evidence="1">
    <location>
        <begin position="21"/>
        <end position="43"/>
    </location>
</feature>
<keyword evidence="1" id="KW-0812">Transmembrane</keyword>
<evidence type="ECO:0000313" key="2">
    <source>
        <dbReference type="EMBL" id="RNE63788.1"/>
    </source>
</evidence>
<protein>
    <submittedName>
        <fullName evidence="2">DUF4307 domain-containing protein</fullName>
    </submittedName>
</protein>
<keyword evidence="3" id="KW-1185">Reference proteome</keyword>